<dbReference type="InterPro" id="IPR056345">
    <property type="entry name" value="Znf-C2H2_CIZ1"/>
</dbReference>
<evidence type="ECO:0000259" key="2">
    <source>
        <dbReference type="PROSITE" id="PS00028"/>
    </source>
</evidence>
<feature type="compositionally biased region" description="Basic and acidic residues" evidence="1">
    <location>
        <begin position="199"/>
        <end position="216"/>
    </location>
</feature>
<feature type="compositionally biased region" description="Basic residues" evidence="1">
    <location>
        <begin position="572"/>
        <end position="581"/>
    </location>
</feature>
<evidence type="ECO:0000313" key="4">
    <source>
        <dbReference type="Proteomes" id="UP001359485"/>
    </source>
</evidence>
<dbReference type="Pfam" id="PF23330">
    <property type="entry name" value="zf-C2H2_14"/>
    <property type="match status" value="1"/>
</dbReference>
<sequence>MAVTSTEYMANRRTFGSGNYGGGNTGGGGYNQGNRGNYSLGGGLSGVSPWQSGSSPGRSGLQGGNNSVPSLLPTNNILNKLTNDSSLAIATKLLTAILPIQQPVQQPPSLMSLNNSYGNSSVRYGGGNFTGDRFRRNDRRIDNFRNRRQANDRNKDRKSGGDNKARADKTKTKANEKDKIKKEAEEDVEDERGDEVEDKAENQEESQKEENEKEEGPIPEYENIPNKLFHCHVCGKSMWNDVSFDTHIKGRNHRNKLRDLEENYQMQTDLMRQIAAMSLKLEELRRGGKRRPYPDQYCKMCDLHFNGMTMFAHRSTSEHQNLKRFIHPSCEMCKIDFQVRIEYDEHILTPQHLQQEAKALLRKEKFEKDPFYIKLREQEAKLASLSDETADVKEKGFVVLSAEDKTLIQTLMSENETLPDYDPDSEALVAEHFVIPQSGYFCKACKLFVMSSECVDVHCRTVSHYNNYIEVLKQEATKAQKAAEAEGDSENDKRKSDSNEDNSGNWKRRKVDNKNNEVNGGKKYDPEETLDESMEEFTSETSAGVTKAKAETSEAEGEKEEEKASRTGITTRRTRGRAAKK</sequence>
<feature type="region of interest" description="Disordered" evidence="1">
    <location>
        <begin position="42"/>
        <end position="68"/>
    </location>
</feature>
<dbReference type="InterPro" id="IPR003604">
    <property type="entry name" value="Matrin/U1-like-C_Znf_C2H2"/>
</dbReference>
<dbReference type="PANTHER" id="PTHR15491">
    <property type="match status" value="1"/>
</dbReference>
<feature type="region of interest" description="Disordered" evidence="1">
    <location>
        <begin position="124"/>
        <end position="222"/>
    </location>
</feature>
<dbReference type="EMBL" id="JAWJWF010000045">
    <property type="protein sequence ID" value="KAK6627195.1"/>
    <property type="molecule type" value="Genomic_DNA"/>
</dbReference>
<reference evidence="3 4" key="1">
    <citation type="submission" date="2023-09" db="EMBL/GenBank/DDBJ databases">
        <title>Genomes of two closely related lineages of the louse Polyplax serrata with different host specificities.</title>
        <authorList>
            <person name="Martinu J."/>
            <person name="Tarabai H."/>
            <person name="Stefka J."/>
            <person name="Hypsa V."/>
        </authorList>
    </citation>
    <scope>NUCLEOTIDE SEQUENCE [LARGE SCALE GENOMIC DNA]</scope>
    <source>
        <strain evidence="3">98ZLc_SE</strain>
    </source>
</reference>
<gene>
    <name evidence="3" type="ORF">RUM44_009672</name>
</gene>
<proteinExistence type="predicted"/>
<dbReference type="Gene3D" id="3.30.160.60">
    <property type="entry name" value="Classic Zinc Finger"/>
    <property type="match status" value="1"/>
</dbReference>
<feature type="region of interest" description="Disordered" evidence="1">
    <location>
        <begin position="480"/>
        <end position="581"/>
    </location>
</feature>
<feature type="compositionally biased region" description="Basic and acidic residues" evidence="1">
    <location>
        <begin position="512"/>
        <end position="526"/>
    </location>
</feature>
<organism evidence="3 4">
    <name type="scientific">Polyplax serrata</name>
    <name type="common">Common mouse louse</name>
    <dbReference type="NCBI Taxonomy" id="468196"/>
    <lineage>
        <taxon>Eukaryota</taxon>
        <taxon>Metazoa</taxon>
        <taxon>Ecdysozoa</taxon>
        <taxon>Arthropoda</taxon>
        <taxon>Hexapoda</taxon>
        <taxon>Insecta</taxon>
        <taxon>Pterygota</taxon>
        <taxon>Neoptera</taxon>
        <taxon>Paraneoptera</taxon>
        <taxon>Psocodea</taxon>
        <taxon>Troctomorpha</taxon>
        <taxon>Phthiraptera</taxon>
        <taxon>Anoplura</taxon>
        <taxon>Polyplacidae</taxon>
        <taxon>Polyplax</taxon>
    </lineage>
</organism>
<feature type="domain" description="C2H2-type" evidence="2">
    <location>
        <begin position="231"/>
        <end position="253"/>
    </location>
</feature>
<evidence type="ECO:0000313" key="3">
    <source>
        <dbReference type="EMBL" id="KAK6627195.1"/>
    </source>
</evidence>
<dbReference type="InterPro" id="IPR013087">
    <property type="entry name" value="Znf_C2H2_type"/>
</dbReference>
<dbReference type="SMART" id="SM00355">
    <property type="entry name" value="ZnF_C2H2"/>
    <property type="match status" value="4"/>
</dbReference>
<dbReference type="PROSITE" id="PS00028">
    <property type="entry name" value="ZINC_FINGER_C2H2_1"/>
    <property type="match status" value="1"/>
</dbReference>
<feature type="compositionally biased region" description="Acidic residues" evidence="1">
    <location>
        <begin position="527"/>
        <end position="538"/>
    </location>
</feature>
<comment type="caution">
    <text evidence="3">The sequence shown here is derived from an EMBL/GenBank/DDBJ whole genome shotgun (WGS) entry which is preliminary data.</text>
</comment>
<dbReference type="InterPro" id="IPR026811">
    <property type="entry name" value="CIZ1"/>
</dbReference>
<name>A0ABR1ATC7_POLSC</name>
<dbReference type="InterPro" id="IPR036236">
    <property type="entry name" value="Znf_C2H2_sf"/>
</dbReference>
<feature type="compositionally biased region" description="Basic and acidic residues" evidence="1">
    <location>
        <begin position="480"/>
        <end position="498"/>
    </location>
</feature>
<accession>A0ABR1ATC7</accession>
<evidence type="ECO:0000256" key="1">
    <source>
        <dbReference type="SAM" id="MobiDB-lite"/>
    </source>
</evidence>
<dbReference type="SMART" id="SM00451">
    <property type="entry name" value="ZnF_U1"/>
    <property type="match status" value="4"/>
</dbReference>
<protein>
    <recommendedName>
        <fullName evidence="2">C2H2-type domain-containing protein</fullName>
    </recommendedName>
</protein>
<feature type="compositionally biased region" description="Basic and acidic residues" evidence="1">
    <location>
        <begin position="132"/>
        <end position="184"/>
    </location>
</feature>
<dbReference type="PANTHER" id="PTHR15491:SF9">
    <property type="entry name" value="CIP1-INTERACTING ZINC FINGER PROTEIN"/>
    <property type="match status" value="1"/>
</dbReference>
<keyword evidence="4" id="KW-1185">Reference proteome</keyword>
<feature type="compositionally biased region" description="Acidic residues" evidence="1">
    <location>
        <begin position="185"/>
        <end position="198"/>
    </location>
</feature>
<dbReference type="SUPFAM" id="SSF57667">
    <property type="entry name" value="beta-beta-alpha zinc fingers"/>
    <property type="match status" value="1"/>
</dbReference>
<dbReference type="Proteomes" id="UP001359485">
    <property type="component" value="Unassembled WGS sequence"/>
</dbReference>
<feature type="compositionally biased region" description="Polar residues" evidence="1">
    <location>
        <begin position="48"/>
        <end position="57"/>
    </location>
</feature>